<proteinExistence type="predicted"/>
<protein>
    <recommendedName>
        <fullName evidence="3">Retrotransposon gag domain-containing protein</fullName>
    </recommendedName>
</protein>
<sequence length="128" mass="14597">MSSTHSTIRFLGEPTNFYGTGNAKENPESWLRTMDRIRRGAKLPDDEALLVSTHEATVETWNSFQVLFKAKYCSIKDDMAYWEEIQGVKQGLSVTIKEVASKLRRVTLGSRPHPSSFLIWILVEHQAL</sequence>
<reference evidence="1 2" key="1">
    <citation type="submission" date="2016-07" db="EMBL/GenBank/DDBJ databases">
        <title>Pervasive Adenine N6-methylation of Active Genes in Fungi.</title>
        <authorList>
            <consortium name="DOE Joint Genome Institute"/>
            <person name="Mondo S.J."/>
            <person name="Dannebaum R.O."/>
            <person name="Kuo R.C."/>
            <person name="Labutti K."/>
            <person name="Haridas S."/>
            <person name="Kuo A."/>
            <person name="Salamov A."/>
            <person name="Ahrendt S.R."/>
            <person name="Lipzen A."/>
            <person name="Sullivan W."/>
            <person name="Andreopoulos W.B."/>
            <person name="Clum A."/>
            <person name="Lindquist E."/>
            <person name="Daum C."/>
            <person name="Ramamoorthy G.K."/>
            <person name="Gryganskyi A."/>
            <person name="Culley D."/>
            <person name="Magnuson J.K."/>
            <person name="James T.Y."/>
            <person name="O'Malley M.A."/>
            <person name="Stajich J.E."/>
            <person name="Spatafora J.W."/>
            <person name="Visel A."/>
            <person name="Grigoriev I.V."/>
        </authorList>
    </citation>
    <scope>NUCLEOTIDE SEQUENCE [LARGE SCALE GENOMIC DNA]</scope>
    <source>
        <strain evidence="1 2">NRRL 1336</strain>
    </source>
</reference>
<dbReference type="AlphaFoldDB" id="A0A1X2HYD2"/>
<evidence type="ECO:0000313" key="1">
    <source>
        <dbReference type="EMBL" id="ORZ05078.1"/>
    </source>
</evidence>
<dbReference type="EMBL" id="MCGE01000046">
    <property type="protein sequence ID" value="ORZ05078.1"/>
    <property type="molecule type" value="Genomic_DNA"/>
</dbReference>
<keyword evidence="2" id="KW-1185">Reference proteome</keyword>
<name>A0A1X2HYD2_9FUNG</name>
<comment type="caution">
    <text evidence="1">The sequence shown here is derived from an EMBL/GenBank/DDBJ whole genome shotgun (WGS) entry which is preliminary data.</text>
</comment>
<dbReference type="Proteomes" id="UP000193560">
    <property type="component" value="Unassembled WGS sequence"/>
</dbReference>
<accession>A0A1X2HYD2</accession>
<evidence type="ECO:0008006" key="3">
    <source>
        <dbReference type="Google" id="ProtNLM"/>
    </source>
</evidence>
<evidence type="ECO:0000313" key="2">
    <source>
        <dbReference type="Proteomes" id="UP000193560"/>
    </source>
</evidence>
<gene>
    <name evidence="1" type="ORF">BCR42DRAFT_398426</name>
</gene>
<organism evidence="1 2">
    <name type="scientific">Absidia repens</name>
    <dbReference type="NCBI Taxonomy" id="90262"/>
    <lineage>
        <taxon>Eukaryota</taxon>
        <taxon>Fungi</taxon>
        <taxon>Fungi incertae sedis</taxon>
        <taxon>Mucoromycota</taxon>
        <taxon>Mucoromycotina</taxon>
        <taxon>Mucoromycetes</taxon>
        <taxon>Mucorales</taxon>
        <taxon>Cunninghamellaceae</taxon>
        <taxon>Absidia</taxon>
    </lineage>
</organism>
<dbReference type="OrthoDB" id="2286466at2759"/>